<dbReference type="Pfam" id="PF12508">
    <property type="entry name" value="Transposon_TraM"/>
    <property type="match status" value="1"/>
</dbReference>
<evidence type="ECO:0000313" key="4">
    <source>
        <dbReference type="EMBL" id="MDT7827220.1"/>
    </source>
</evidence>
<sequence length="345" mass="39448">MKLGDNIKRLKRWVVRHRNFAIALPLILILTSFFVIENVKDFQLRPNSETDVSNGFNPELPGKVPTLESSATDTPLKITDSLAKKKVEKSSALPDVARMNDSENDSLQRILKRLEGLSLESDQQDVPQAEISDSNKTVEREKKTMMTVEEQKQKFVENRLAYREKLLEGKKKIIGESSGQIPHPEQEQEEVPENGKPTFFRATVYGDQFILPNENVRLLLMEDMVLHKKRFPKNTFIHALASIQGNRVYLDIDNIEHYPVDISVRDFNDGREGIYNKRAGELWREYKAETAGDALQEAADDITSGAPDVLKGITRGLGTFLRKKRLKEKDKILLIDDYELLLVMQ</sequence>
<evidence type="ECO:0000256" key="1">
    <source>
        <dbReference type="SAM" id="MobiDB-lite"/>
    </source>
</evidence>
<evidence type="ECO:0000313" key="5">
    <source>
        <dbReference type="Proteomes" id="UP001250656"/>
    </source>
</evidence>
<proteinExistence type="predicted"/>
<comment type="caution">
    <text evidence="4">The sequence shown here is derived from an EMBL/GenBank/DDBJ whole genome shotgun (WGS) entry which is preliminary data.</text>
</comment>
<evidence type="ECO:0000256" key="2">
    <source>
        <dbReference type="SAM" id="Phobius"/>
    </source>
</evidence>
<reference evidence="4 5" key="1">
    <citation type="submission" date="2023-09" db="EMBL/GenBank/DDBJ databases">
        <title>Novel taxa isolated from Blanes Bay.</title>
        <authorList>
            <person name="Rey-Velasco X."/>
            <person name="Lucena T."/>
        </authorList>
    </citation>
    <scope>NUCLEOTIDE SEQUENCE [LARGE SCALE GENOMIC DNA]</scope>
    <source>
        <strain evidence="4 5">S334</strain>
    </source>
</reference>
<dbReference type="EMBL" id="JAVTTP010000001">
    <property type="protein sequence ID" value="MDT7827220.1"/>
    <property type="molecule type" value="Genomic_DNA"/>
</dbReference>
<keyword evidence="5" id="KW-1185">Reference proteome</keyword>
<protein>
    <submittedName>
        <fullName evidence="4">Conjugative transposon protein TraM</fullName>
    </submittedName>
</protein>
<accession>A0ABU3L0T2</accession>
<keyword evidence="2" id="KW-1133">Transmembrane helix</keyword>
<evidence type="ECO:0000259" key="3">
    <source>
        <dbReference type="Pfam" id="PF12508"/>
    </source>
</evidence>
<keyword evidence="2" id="KW-0812">Transmembrane</keyword>
<organism evidence="4 5">
    <name type="scientific">Pricia mediterranea</name>
    <dbReference type="NCBI Taxonomy" id="3076079"/>
    <lineage>
        <taxon>Bacteria</taxon>
        <taxon>Pseudomonadati</taxon>
        <taxon>Bacteroidota</taxon>
        <taxon>Flavobacteriia</taxon>
        <taxon>Flavobacteriales</taxon>
        <taxon>Flavobacteriaceae</taxon>
        <taxon>Pricia</taxon>
    </lineage>
</organism>
<name>A0ABU3L0T2_9FLAO</name>
<dbReference type="InterPro" id="IPR055407">
    <property type="entry name" value="TraM_C"/>
</dbReference>
<feature type="domain" description="Conjugative transposon TraM C-terminal" evidence="3">
    <location>
        <begin position="201"/>
        <end position="343"/>
    </location>
</feature>
<gene>
    <name evidence="4" type="primary">traM</name>
    <name evidence="4" type="ORF">RQM65_00905</name>
</gene>
<keyword evidence="2" id="KW-0472">Membrane</keyword>
<dbReference type="Proteomes" id="UP001250656">
    <property type="component" value="Unassembled WGS sequence"/>
</dbReference>
<feature type="transmembrane region" description="Helical" evidence="2">
    <location>
        <begin position="20"/>
        <end position="36"/>
    </location>
</feature>
<feature type="region of interest" description="Disordered" evidence="1">
    <location>
        <begin position="49"/>
        <end position="72"/>
    </location>
</feature>
<dbReference type="RefSeq" id="WP_314012057.1">
    <property type="nucleotide sequence ID" value="NZ_JAVTTP010000001.1"/>
</dbReference>